<sequence length="138" mass="14364">MGTMLRRVAAMVVLSTVAATPVACAGGEPGKDATTPRVVPALSLTLDHSPGPADRELRIRVGMSALADGVERVEQRRDGDQLGLLVWVRERAPGPAEEVPNSARVETTVVPLDAPLGAARVVDLSAEPPRPVPVVPAP</sequence>
<evidence type="ECO:0000313" key="3">
    <source>
        <dbReference type="Proteomes" id="UP000646749"/>
    </source>
</evidence>
<dbReference type="Proteomes" id="UP000646749">
    <property type="component" value="Unassembled WGS sequence"/>
</dbReference>
<evidence type="ECO:0000313" key="2">
    <source>
        <dbReference type="EMBL" id="GIG91158.1"/>
    </source>
</evidence>
<dbReference type="EMBL" id="BONW01000034">
    <property type="protein sequence ID" value="GIG91158.1"/>
    <property type="molecule type" value="Genomic_DNA"/>
</dbReference>
<protein>
    <recommendedName>
        <fullName evidence="4">Secreted protein</fullName>
    </recommendedName>
</protein>
<keyword evidence="3" id="KW-1185">Reference proteome</keyword>
<feature type="signal peptide" evidence="1">
    <location>
        <begin position="1"/>
        <end position="25"/>
    </location>
</feature>
<evidence type="ECO:0008006" key="4">
    <source>
        <dbReference type="Google" id="ProtNLM"/>
    </source>
</evidence>
<accession>A0ABQ4E8X1</accession>
<feature type="chain" id="PRO_5047282305" description="Secreted protein" evidence="1">
    <location>
        <begin position="26"/>
        <end position="138"/>
    </location>
</feature>
<proteinExistence type="predicted"/>
<organism evidence="2 3">
    <name type="scientific">Plantactinospora endophytica</name>
    <dbReference type="NCBI Taxonomy" id="673535"/>
    <lineage>
        <taxon>Bacteria</taxon>
        <taxon>Bacillati</taxon>
        <taxon>Actinomycetota</taxon>
        <taxon>Actinomycetes</taxon>
        <taxon>Micromonosporales</taxon>
        <taxon>Micromonosporaceae</taxon>
        <taxon>Plantactinospora</taxon>
    </lineage>
</organism>
<name>A0ABQ4E8X1_9ACTN</name>
<dbReference type="RefSeq" id="WP_203869554.1">
    <property type="nucleotide sequence ID" value="NZ_BONW01000034.1"/>
</dbReference>
<comment type="caution">
    <text evidence="2">The sequence shown here is derived from an EMBL/GenBank/DDBJ whole genome shotgun (WGS) entry which is preliminary data.</text>
</comment>
<keyword evidence="1" id="KW-0732">Signal</keyword>
<evidence type="ECO:0000256" key="1">
    <source>
        <dbReference type="SAM" id="SignalP"/>
    </source>
</evidence>
<gene>
    <name evidence="2" type="ORF">Pen02_60940</name>
</gene>
<reference evidence="2 3" key="1">
    <citation type="submission" date="2021-01" db="EMBL/GenBank/DDBJ databases">
        <title>Whole genome shotgun sequence of Plantactinospora endophytica NBRC 110450.</title>
        <authorList>
            <person name="Komaki H."/>
            <person name="Tamura T."/>
        </authorList>
    </citation>
    <scope>NUCLEOTIDE SEQUENCE [LARGE SCALE GENOMIC DNA]</scope>
    <source>
        <strain evidence="2 3">NBRC 110450</strain>
    </source>
</reference>